<dbReference type="STRING" id="2070753.A0A3A2ZK62"/>
<dbReference type="UniPathway" id="UPA00667"/>
<dbReference type="Proteomes" id="UP000266188">
    <property type="component" value="Unassembled WGS sequence"/>
</dbReference>
<evidence type="ECO:0000313" key="13">
    <source>
        <dbReference type="Proteomes" id="UP000266188"/>
    </source>
</evidence>
<comment type="caution">
    <text evidence="12">The sequence shown here is derived from an EMBL/GenBank/DDBJ whole genome shotgun (WGS) entry which is preliminary data.</text>
</comment>
<keyword evidence="6 8" id="KW-0378">Hydrolase</keyword>
<evidence type="ECO:0000256" key="9">
    <source>
        <dbReference type="PIRSR" id="PIRSR606710-1"/>
    </source>
</evidence>
<dbReference type="InterPro" id="IPR050727">
    <property type="entry name" value="GH43_arabinanases"/>
</dbReference>
<dbReference type="EC" id="3.2.1.99" evidence="4 8"/>
<dbReference type="InterPro" id="IPR006710">
    <property type="entry name" value="Glyco_hydro_43"/>
</dbReference>
<dbReference type="PANTHER" id="PTHR43301:SF3">
    <property type="entry name" value="ARABINAN ENDO-1,5-ALPHA-L-ARABINOSIDASE A-RELATED"/>
    <property type="match status" value="1"/>
</dbReference>
<evidence type="ECO:0000256" key="4">
    <source>
        <dbReference type="ARBA" id="ARBA00012586"/>
    </source>
</evidence>
<dbReference type="InterPro" id="IPR023296">
    <property type="entry name" value="Glyco_hydro_beta-prop_sf"/>
</dbReference>
<dbReference type="OrthoDB" id="195678at2759"/>
<dbReference type="EMBL" id="MVGC01000113">
    <property type="protein sequence ID" value="RJE23599.1"/>
    <property type="molecule type" value="Genomic_DNA"/>
</dbReference>
<dbReference type="AlphaFoldDB" id="A0A3A2ZK62"/>
<feature type="site" description="Important for catalytic activity, responsible for pKa modulation of the active site Glu and correct orientation of both the proton donor and substrate" evidence="10">
    <location>
        <position position="151"/>
    </location>
</feature>
<evidence type="ECO:0000256" key="7">
    <source>
        <dbReference type="ARBA" id="ARBA00023295"/>
    </source>
</evidence>
<evidence type="ECO:0000256" key="8">
    <source>
        <dbReference type="PIRNR" id="PIRNR026534"/>
    </source>
</evidence>
<comment type="catalytic activity">
    <reaction evidence="1 8">
        <text>Endohydrolysis of (1-&gt;5)-alpha-arabinofuranosidic linkages in (1-&gt;5)-arabinans.</text>
        <dbReference type="EC" id="3.2.1.99"/>
    </reaction>
</comment>
<organism evidence="12 13">
    <name type="scientific">Aspergillus sclerotialis</name>
    <dbReference type="NCBI Taxonomy" id="2070753"/>
    <lineage>
        <taxon>Eukaryota</taxon>
        <taxon>Fungi</taxon>
        <taxon>Dikarya</taxon>
        <taxon>Ascomycota</taxon>
        <taxon>Pezizomycotina</taxon>
        <taxon>Eurotiomycetes</taxon>
        <taxon>Eurotiomycetidae</taxon>
        <taxon>Eurotiales</taxon>
        <taxon>Aspergillaceae</taxon>
        <taxon>Aspergillus</taxon>
        <taxon>Aspergillus subgen. Polypaecilum</taxon>
    </lineage>
</organism>
<evidence type="ECO:0000256" key="6">
    <source>
        <dbReference type="ARBA" id="ARBA00022801"/>
    </source>
</evidence>
<name>A0A3A2ZK62_9EURO</name>
<evidence type="ECO:0000256" key="11">
    <source>
        <dbReference type="SAM" id="SignalP"/>
    </source>
</evidence>
<evidence type="ECO:0000256" key="5">
    <source>
        <dbReference type="ARBA" id="ARBA00022729"/>
    </source>
</evidence>
<protein>
    <recommendedName>
        <fullName evidence="4 8">Arabinan endo-1,5-alpha-L-arabinosidase</fullName>
        <ecNumber evidence="4 8">3.2.1.99</ecNumber>
    </recommendedName>
</protein>
<accession>A0A3A2ZK62</accession>
<dbReference type="Gene3D" id="2.115.10.20">
    <property type="entry name" value="Glycosyl hydrolase domain, family 43"/>
    <property type="match status" value="1"/>
</dbReference>
<comment type="pathway">
    <text evidence="2 8">Glycan metabolism; L-arabinan degradation.</text>
</comment>
<keyword evidence="13" id="KW-1185">Reference proteome</keyword>
<dbReference type="SUPFAM" id="SSF75005">
    <property type="entry name" value="Arabinanase/levansucrase/invertase"/>
    <property type="match status" value="1"/>
</dbReference>
<evidence type="ECO:0000256" key="1">
    <source>
        <dbReference type="ARBA" id="ARBA00000375"/>
    </source>
</evidence>
<dbReference type="InterPro" id="IPR016840">
    <property type="entry name" value="Glyco_hydro_43_endo_a_Ara-ase"/>
</dbReference>
<evidence type="ECO:0000313" key="12">
    <source>
        <dbReference type="EMBL" id="RJE23599.1"/>
    </source>
</evidence>
<gene>
    <name evidence="12" type="ORF">PHISCL_04055</name>
</gene>
<feature type="chain" id="PRO_5017177724" description="Arabinan endo-1,5-alpha-L-arabinosidase" evidence="11">
    <location>
        <begin position="22"/>
        <end position="325"/>
    </location>
</feature>
<evidence type="ECO:0000256" key="3">
    <source>
        <dbReference type="ARBA" id="ARBA00009865"/>
    </source>
</evidence>
<evidence type="ECO:0000256" key="10">
    <source>
        <dbReference type="PIRSR" id="PIRSR606710-2"/>
    </source>
</evidence>
<feature type="active site" description="Proton acceptor" evidence="9">
    <location>
        <position position="36"/>
    </location>
</feature>
<dbReference type="GO" id="GO:0031222">
    <property type="term" value="P:arabinan catabolic process"/>
    <property type="evidence" value="ECO:0007669"/>
    <property type="project" value="UniProtKB-UniPathway"/>
</dbReference>
<reference evidence="13" key="1">
    <citation type="submission" date="2017-02" db="EMBL/GenBank/DDBJ databases">
        <authorList>
            <person name="Tafer H."/>
            <person name="Lopandic K."/>
        </authorList>
    </citation>
    <scope>NUCLEOTIDE SEQUENCE [LARGE SCALE GENOMIC DNA]</scope>
    <source>
        <strain evidence="13">CBS 366.77</strain>
    </source>
</reference>
<feature type="active site" description="Proton donor" evidence="9">
    <location>
        <position position="202"/>
    </location>
</feature>
<feature type="signal peptide" evidence="11">
    <location>
        <begin position="1"/>
        <end position="21"/>
    </location>
</feature>
<comment type="similarity">
    <text evidence="3 8">Belongs to the glycosyl hydrolase 43 family.</text>
</comment>
<dbReference type="CDD" id="cd18831">
    <property type="entry name" value="GH43_AnAbnA-like"/>
    <property type="match status" value="1"/>
</dbReference>
<dbReference type="Pfam" id="PF04616">
    <property type="entry name" value="Glyco_hydro_43"/>
    <property type="match status" value="1"/>
</dbReference>
<keyword evidence="7 8" id="KW-0326">Glycosidase</keyword>
<dbReference type="GO" id="GO:0046558">
    <property type="term" value="F:arabinan endo-1,5-alpha-L-arabinosidase activity"/>
    <property type="evidence" value="ECO:0007669"/>
    <property type="project" value="UniProtKB-EC"/>
</dbReference>
<proteinExistence type="inferred from homology"/>
<evidence type="ECO:0000256" key="2">
    <source>
        <dbReference type="ARBA" id="ARBA00004834"/>
    </source>
</evidence>
<sequence>MVPSFFFAVLPLLFTAALSQGFPNPRPCTGACNVRDPGLVRRTSDGSYFLFSTHEKIKYASAKQLEGPWTAVGSVVPQGSKIDLAGKNDLWAPDVFKLGDRYHVYYSVSTLGSQTSAIGLATSPDLKPGTWTDHGSIGVESDPSKPYNAIDGNLFVEGNTVRLNFGSYWHNIFQVRMNGDGTKATSNPTQIAYEPAGNHAIEGSYMYKHGGAYYLFYSIGLAGHYDDNKPAPGQEYRIKVCKSSSPTGGFVGPAGKPCTKGGGMLVMASHGDVYGPGGQGVLTHPEHGPVLYYHYTNTTIGWSNSQQRFGWNPLDFSSGWPVAKP</sequence>
<keyword evidence="5 11" id="KW-0732">Signal</keyword>
<dbReference type="PIRSF" id="PIRSF026534">
    <property type="entry name" value="Endo_alpha-L-arabinosidase"/>
    <property type="match status" value="1"/>
</dbReference>
<dbReference type="PANTHER" id="PTHR43301">
    <property type="entry name" value="ARABINAN ENDO-1,5-ALPHA-L-ARABINOSIDASE"/>
    <property type="match status" value="1"/>
</dbReference>